<dbReference type="EMBL" id="JAARZS010000057">
    <property type="protein sequence ID" value="MBC2285756.1"/>
    <property type="molecule type" value="Genomic_DNA"/>
</dbReference>
<evidence type="ECO:0008006" key="3">
    <source>
        <dbReference type="Google" id="ProtNLM"/>
    </source>
</evidence>
<evidence type="ECO:0000313" key="1">
    <source>
        <dbReference type="EMBL" id="MBC2285756.1"/>
    </source>
</evidence>
<evidence type="ECO:0000313" key="2">
    <source>
        <dbReference type="Proteomes" id="UP000585696"/>
    </source>
</evidence>
<protein>
    <recommendedName>
        <fullName evidence="3">Proteinase inhibitor I42 chagasin domain-containing protein</fullName>
    </recommendedName>
</protein>
<gene>
    <name evidence="1" type="ORF">HCB69_15385</name>
</gene>
<dbReference type="RefSeq" id="WP_185655452.1">
    <property type="nucleotide sequence ID" value="NZ_JAARUK010000003.1"/>
</dbReference>
<organism evidence="1 2">
    <name type="scientific">Listeria booriae</name>
    <dbReference type="NCBI Taxonomy" id="1552123"/>
    <lineage>
        <taxon>Bacteria</taxon>
        <taxon>Bacillati</taxon>
        <taxon>Bacillota</taxon>
        <taxon>Bacilli</taxon>
        <taxon>Bacillales</taxon>
        <taxon>Listeriaceae</taxon>
        <taxon>Listeria</taxon>
    </lineage>
</organism>
<reference evidence="1 2" key="1">
    <citation type="submission" date="2020-03" db="EMBL/GenBank/DDBJ databases">
        <title>Soil Listeria distribution.</title>
        <authorList>
            <person name="Liao J."/>
            <person name="Wiedmann M."/>
        </authorList>
    </citation>
    <scope>NUCLEOTIDE SEQUENCE [LARGE SCALE GENOMIC DNA]</scope>
    <source>
        <strain evidence="1 2">FSL L7-0054</strain>
    </source>
</reference>
<dbReference type="Proteomes" id="UP000585696">
    <property type="component" value="Unassembled WGS sequence"/>
</dbReference>
<comment type="caution">
    <text evidence="1">The sequence shown here is derived from an EMBL/GenBank/DDBJ whole genome shotgun (WGS) entry which is preliminary data.</text>
</comment>
<sequence>MSSKTVNNISVNPIKDNFFLQTDQGVTISFSNREKFNIDPKLRVEKYNSNTKKWVPVKGLIDDESGLIAGGNEKTTYYFKYWFSGIGTYRIYFEFWNSSTRKKASSLTTSTFFIK</sequence>
<name>A0A842G6P2_9LIST</name>
<proteinExistence type="predicted"/>
<accession>A0A842G6P2</accession>
<dbReference type="AlphaFoldDB" id="A0A842G6P2"/>